<evidence type="ECO:0000256" key="4">
    <source>
        <dbReference type="ARBA" id="ARBA00022660"/>
    </source>
</evidence>
<dbReference type="EMBL" id="CAMPGE010027872">
    <property type="protein sequence ID" value="CAI2385456.1"/>
    <property type="molecule type" value="Genomic_DNA"/>
</dbReference>
<keyword evidence="4" id="KW-0679">Respiratory chain</keyword>
<proteinExistence type="inferred from homology"/>
<comment type="subcellular location">
    <subcellularLocation>
        <location evidence="1">Mitochondrion inner membrane</location>
    </subcellularLocation>
</comment>
<keyword evidence="11" id="KW-1185">Reference proteome</keyword>
<keyword evidence="5" id="KW-0999">Mitochondrion inner membrane</keyword>
<dbReference type="InterPro" id="IPR023184">
    <property type="entry name" value="Ubol_cytC_Rdtase_hinge_dom"/>
</dbReference>
<dbReference type="Proteomes" id="UP001295684">
    <property type="component" value="Unassembled WGS sequence"/>
</dbReference>
<name>A0AAD1Y7L3_EUPCR</name>
<feature type="domain" description="Ubiquinol-cytochrome C reductase hinge" evidence="9">
    <location>
        <begin position="34"/>
        <end position="96"/>
    </location>
</feature>
<evidence type="ECO:0000256" key="5">
    <source>
        <dbReference type="ARBA" id="ARBA00022792"/>
    </source>
</evidence>
<evidence type="ECO:0000313" key="11">
    <source>
        <dbReference type="Proteomes" id="UP001295684"/>
    </source>
</evidence>
<evidence type="ECO:0000256" key="1">
    <source>
        <dbReference type="ARBA" id="ARBA00004273"/>
    </source>
</evidence>
<keyword evidence="8" id="KW-0472">Membrane</keyword>
<sequence length="107" mass="12414">MSEASLVFPKKNFYVEGSQITPDSNVSMLDRGVDPKPLLLELCKPNCHYWKHKLERCESKLAQVIKINPTKSCLYPMRDYVTCIEACVQPKIHNNLVGTERKYTYYD</sequence>
<gene>
    <name evidence="10" type="ORF">ECRASSUSDP1_LOCUS27022</name>
</gene>
<organism evidence="10 11">
    <name type="scientific">Euplotes crassus</name>
    <dbReference type="NCBI Taxonomy" id="5936"/>
    <lineage>
        <taxon>Eukaryota</taxon>
        <taxon>Sar</taxon>
        <taxon>Alveolata</taxon>
        <taxon>Ciliophora</taxon>
        <taxon>Intramacronucleata</taxon>
        <taxon>Spirotrichea</taxon>
        <taxon>Hypotrichia</taxon>
        <taxon>Euplotida</taxon>
        <taxon>Euplotidae</taxon>
        <taxon>Moneuplotes</taxon>
    </lineage>
</organism>
<dbReference type="GO" id="GO:0005743">
    <property type="term" value="C:mitochondrial inner membrane"/>
    <property type="evidence" value="ECO:0007669"/>
    <property type="project" value="UniProtKB-SubCell"/>
</dbReference>
<accession>A0AAD1Y7L3</accession>
<comment type="caution">
    <text evidence="10">The sequence shown here is derived from an EMBL/GenBank/DDBJ whole genome shotgun (WGS) entry which is preliminary data.</text>
</comment>
<protein>
    <recommendedName>
        <fullName evidence="9">Ubiquinol-cytochrome C reductase hinge domain-containing protein</fullName>
    </recommendedName>
</protein>
<keyword evidence="6" id="KW-0249">Electron transport</keyword>
<dbReference type="AlphaFoldDB" id="A0AAD1Y7L3"/>
<evidence type="ECO:0000256" key="8">
    <source>
        <dbReference type="ARBA" id="ARBA00023136"/>
    </source>
</evidence>
<evidence type="ECO:0000256" key="2">
    <source>
        <dbReference type="ARBA" id="ARBA00006498"/>
    </source>
</evidence>
<evidence type="ECO:0000256" key="7">
    <source>
        <dbReference type="ARBA" id="ARBA00023128"/>
    </source>
</evidence>
<keyword evidence="3" id="KW-0813">Transport</keyword>
<evidence type="ECO:0000313" key="10">
    <source>
        <dbReference type="EMBL" id="CAI2385456.1"/>
    </source>
</evidence>
<evidence type="ECO:0000256" key="6">
    <source>
        <dbReference type="ARBA" id="ARBA00022982"/>
    </source>
</evidence>
<keyword evidence="7" id="KW-0496">Mitochondrion</keyword>
<dbReference type="Gene3D" id="1.10.287.20">
    <property type="entry name" value="Ubiquinol-cytochrome C reductase hinge domain"/>
    <property type="match status" value="1"/>
</dbReference>
<evidence type="ECO:0000259" key="9">
    <source>
        <dbReference type="Pfam" id="PF02320"/>
    </source>
</evidence>
<evidence type="ECO:0000256" key="3">
    <source>
        <dbReference type="ARBA" id="ARBA00022448"/>
    </source>
</evidence>
<comment type="similarity">
    <text evidence="2">Belongs to the UQCRH/QCR6 family.</text>
</comment>
<dbReference type="Pfam" id="PF02320">
    <property type="entry name" value="UCR_hinge"/>
    <property type="match status" value="1"/>
</dbReference>
<reference evidence="10" key="1">
    <citation type="submission" date="2023-07" db="EMBL/GenBank/DDBJ databases">
        <authorList>
            <consortium name="AG Swart"/>
            <person name="Singh M."/>
            <person name="Singh A."/>
            <person name="Seah K."/>
            <person name="Emmerich C."/>
        </authorList>
    </citation>
    <scope>NUCLEOTIDE SEQUENCE</scope>
    <source>
        <strain evidence="10">DP1</strain>
    </source>
</reference>
<dbReference type="InterPro" id="IPR036811">
    <property type="entry name" value="Ubol_cytC_Rdtase_hinge_dom_sf"/>
</dbReference>
<dbReference type="SUPFAM" id="SSF81531">
    <property type="entry name" value="Non-heme 11 kDa protein of cytochrome bc1 complex (Ubiquinol-cytochrome c reductase)"/>
    <property type="match status" value="1"/>
</dbReference>